<sequence>MGLRLPKSSPKAAIEILMGEQPLSARLIDRMILISTHNRGADGGPIDCLSTLMLQRRARKALRRKWEAIMTDRVTTGCEPERRRKMRRSQLGETGTKKNSPSIQIAPGGTAKKAMTKT</sequence>
<feature type="region of interest" description="Disordered" evidence="1">
    <location>
        <begin position="77"/>
        <end position="118"/>
    </location>
</feature>
<dbReference type="Proteomes" id="UP000553632">
    <property type="component" value="Unassembled WGS sequence"/>
</dbReference>
<accession>A0A7J6RB68</accession>
<evidence type="ECO:0000256" key="1">
    <source>
        <dbReference type="SAM" id="MobiDB-lite"/>
    </source>
</evidence>
<feature type="non-terminal residue" evidence="2">
    <location>
        <position position="1"/>
    </location>
</feature>
<evidence type="ECO:0000313" key="2">
    <source>
        <dbReference type="EMBL" id="KAF4717246.1"/>
    </source>
</evidence>
<dbReference type="EMBL" id="JABANO010027200">
    <property type="protein sequence ID" value="KAF4717246.1"/>
    <property type="molecule type" value="Genomic_DNA"/>
</dbReference>
<keyword evidence="3" id="KW-1185">Reference proteome</keyword>
<gene>
    <name evidence="2" type="ORF">FOZ63_022584</name>
</gene>
<reference evidence="2 3" key="1">
    <citation type="submission" date="2020-04" db="EMBL/GenBank/DDBJ databases">
        <title>Perkinsus olseni comparative genomics.</title>
        <authorList>
            <person name="Bogema D.R."/>
        </authorList>
    </citation>
    <scope>NUCLEOTIDE SEQUENCE [LARGE SCALE GENOMIC DNA]</scope>
    <source>
        <strain evidence="2 3">ATCC PRA-207</strain>
    </source>
</reference>
<comment type="caution">
    <text evidence="2">The sequence shown here is derived from an EMBL/GenBank/DDBJ whole genome shotgun (WGS) entry which is preliminary data.</text>
</comment>
<protein>
    <submittedName>
        <fullName evidence="2">Uncharacterized protein</fullName>
    </submittedName>
</protein>
<proteinExistence type="predicted"/>
<feature type="non-terminal residue" evidence="2">
    <location>
        <position position="118"/>
    </location>
</feature>
<dbReference type="AlphaFoldDB" id="A0A7J6RB68"/>
<name>A0A7J6RB68_PEROL</name>
<feature type="compositionally biased region" description="Polar residues" evidence="1">
    <location>
        <begin position="91"/>
        <end position="103"/>
    </location>
</feature>
<organism evidence="2 3">
    <name type="scientific">Perkinsus olseni</name>
    <name type="common">Perkinsus atlanticus</name>
    <dbReference type="NCBI Taxonomy" id="32597"/>
    <lineage>
        <taxon>Eukaryota</taxon>
        <taxon>Sar</taxon>
        <taxon>Alveolata</taxon>
        <taxon>Perkinsozoa</taxon>
        <taxon>Perkinsea</taxon>
        <taxon>Perkinsida</taxon>
        <taxon>Perkinsidae</taxon>
        <taxon>Perkinsus</taxon>
    </lineage>
</organism>
<evidence type="ECO:0000313" key="3">
    <source>
        <dbReference type="Proteomes" id="UP000553632"/>
    </source>
</evidence>